<evidence type="ECO:0000313" key="3">
    <source>
        <dbReference type="Proteomes" id="UP000501780"/>
    </source>
</evidence>
<dbReference type="KEGG" id="bfc:BacF7301_01740"/>
<dbReference type="SUPFAM" id="SSF48452">
    <property type="entry name" value="TPR-like"/>
    <property type="match status" value="1"/>
</dbReference>
<dbReference type="InterPro" id="IPR024302">
    <property type="entry name" value="SusD-like"/>
</dbReference>
<reference evidence="2 3" key="1">
    <citation type="submission" date="2020-03" db="EMBL/GenBank/DDBJ databases">
        <title>Genomic analysis of Bacteroides faecium CBA7301.</title>
        <authorList>
            <person name="Kim J."/>
            <person name="Roh S.W."/>
        </authorList>
    </citation>
    <scope>NUCLEOTIDE SEQUENCE [LARGE SCALE GENOMIC DNA]</scope>
    <source>
        <strain evidence="2 3">CBA7301</strain>
    </source>
</reference>
<evidence type="ECO:0000256" key="1">
    <source>
        <dbReference type="SAM" id="SignalP"/>
    </source>
</evidence>
<keyword evidence="2" id="KW-0449">Lipoprotein</keyword>
<protein>
    <submittedName>
        <fullName evidence="2">SusD/RagB family nutrient-binding outer membrane lipoprotein</fullName>
    </submittedName>
</protein>
<dbReference type="Pfam" id="PF12741">
    <property type="entry name" value="SusD-like"/>
    <property type="match status" value="1"/>
</dbReference>
<sequence>MKRYKYILALLIGGLFSFSGCTGNFESDNELKGAFNEEAQSYDRQKYTMPLEVVQSGIYFQYNWGDGLNWPWQLTQSLQHDMFSGYFHDPTAKFNDKNSVYNINTGWSNAAWNYTYQYIFPAIYKAELSTKDVEEAIQYYGIGKILKVELMHRIADTYGPIVYSKFGNGEANAVDTQQEAYMAFFKDLDAGIEALDNYLKDGGNDAIFNAHDMMNAKGIKGWIKFANSLRLRLAIRISNVDKTTATAQAKKALENPYGVLENSQDIIQVSGRGYTNPLYGVAGWGEVYMGASMASLLNGYEDPRREKWFNKATLAGHTDKWIGIPQGVLMREGDPSYYSGYSAFNAISGETTPAILMTAAEIWFLRAEAALRGFTTENVKDCYETGVKTSFTQWKVDGVNDYLASDKEPVGYKDYVPASGGKDMDALITITPKWDDGVTPEIQLERIITQKWLACFPESYEAWSEQRRTGYPKLFKVQTNNSGGTIDTDIMIRRLPFSTDDADKDPAQYGFLKAALGGTDNGGTRLWWDAGQNRF</sequence>
<evidence type="ECO:0000313" key="2">
    <source>
        <dbReference type="EMBL" id="QIU92949.1"/>
    </source>
</evidence>
<feature type="signal peptide" evidence="1">
    <location>
        <begin position="1"/>
        <end position="22"/>
    </location>
</feature>
<dbReference type="AlphaFoldDB" id="A0A6H0KI66"/>
<dbReference type="RefSeq" id="WP_167959694.1">
    <property type="nucleotide sequence ID" value="NZ_CP050831.1"/>
</dbReference>
<dbReference type="Proteomes" id="UP000501780">
    <property type="component" value="Chromosome"/>
</dbReference>
<keyword evidence="1" id="KW-0732">Signal</keyword>
<dbReference type="EMBL" id="CP050831">
    <property type="protein sequence ID" value="QIU92949.1"/>
    <property type="molecule type" value="Genomic_DNA"/>
</dbReference>
<keyword evidence="3" id="KW-1185">Reference proteome</keyword>
<name>A0A6H0KI66_9BACE</name>
<proteinExistence type="predicted"/>
<gene>
    <name evidence="2" type="ORF">BacF7301_01740</name>
</gene>
<dbReference type="PROSITE" id="PS51257">
    <property type="entry name" value="PROKAR_LIPOPROTEIN"/>
    <property type="match status" value="1"/>
</dbReference>
<organism evidence="2 3">
    <name type="scientific">Bacteroides faecium</name>
    <dbReference type="NCBI Taxonomy" id="2715212"/>
    <lineage>
        <taxon>Bacteria</taxon>
        <taxon>Pseudomonadati</taxon>
        <taxon>Bacteroidota</taxon>
        <taxon>Bacteroidia</taxon>
        <taxon>Bacteroidales</taxon>
        <taxon>Bacteroidaceae</taxon>
        <taxon>Bacteroides</taxon>
    </lineage>
</organism>
<dbReference type="InterPro" id="IPR011990">
    <property type="entry name" value="TPR-like_helical_dom_sf"/>
</dbReference>
<dbReference type="Gene3D" id="1.25.40.390">
    <property type="match status" value="1"/>
</dbReference>
<feature type="chain" id="PRO_5026270871" evidence="1">
    <location>
        <begin position="23"/>
        <end position="535"/>
    </location>
</feature>
<accession>A0A6H0KI66</accession>